<dbReference type="InterPro" id="IPR003594">
    <property type="entry name" value="HATPase_dom"/>
</dbReference>
<organism evidence="11 12">
    <name type="scientific">Plantactinospora sonchi</name>
    <dbReference type="NCBI Taxonomy" id="1544735"/>
    <lineage>
        <taxon>Bacteria</taxon>
        <taxon>Bacillati</taxon>
        <taxon>Actinomycetota</taxon>
        <taxon>Actinomycetes</taxon>
        <taxon>Micromonosporales</taxon>
        <taxon>Micromonosporaceae</taxon>
        <taxon>Plantactinospora</taxon>
    </lineage>
</organism>
<keyword evidence="7" id="KW-0067">ATP-binding</keyword>
<dbReference type="SUPFAM" id="SSF55874">
    <property type="entry name" value="ATPase domain of HSP90 chaperone/DNA topoisomerase II/histidine kinase"/>
    <property type="match status" value="1"/>
</dbReference>
<keyword evidence="5" id="KW-0547">Nucleotide-binding</keyword>
<comment type="caution">
    <text evidence="11">The sequence shown here is derived from an EMBL/GenBank/DDBJ whole genome shotgun (WGS) entry which is preliminary data.</text>
</comment>
<evidence type="ECO:0000256" key="2">
    <source>
        <dbReference type="ARBA" id="ARBA00012438"/>
    </source>
</evidence>
<evidence type="ECO:0000256" key="8">
    <source>
        <dbReference type="ARBA" id="ARBA00023012"/>
    </source>
</evidence>
<dbReference type="InterPro" id="IPR050482">
    <property type="entry name" value="Sensor_HK_TwoCompSys"/>
</dbReference>
<keyword evidence="8" id="KW-0902">Two-component regulatory system</keyword>
<evidence type="ECO:0000256" key="6">
    <source>
        <dbReference type="ARBA" id="ARBA00022777"/>
    </source>
</evidence>
<feature type="domain" description="Histidine kinase/HSP90-like ATPase" evidence="10">
    <location>
        <begin position="338"/>
        <end position="428"/>
    </location>
</feature>
<dbReference type="Proteomes" id="UP001332243">
    <property type="component" value="Unassembled WGS sequence"/>
</dbReference>
<evidence type="ECO:0000259" key="10">
    <source>
        <dbReference type="SMART" id="SM00387"/>
    </source>
</evidence>
<evidence type="ECO:0000256" key="9">
    <source>
        <dbReference type="SAM" id="Phobius"/>
    </source>
</evidence>
<evidence type="ECO:0000256" key="1">
    <source>
        <dbReference type="ARBA" id="ARBA00000085"/>
    </source>
</evidence>
<comment type="catalytic activity">
    <reaction evidence="1">
        <text>ATP + protein L-histidine = ADP + protein N-phospho-L-histidine.</text>
        <dbReference type="EC" id="2.7.13.3"/>
    </reaction>
</comment>
<dbReference type="Pfam" id="PF13796">
    <property type="entry name" value="Sensor"/>
    <property type="match status" value="1"/>
</dbReference>
<dbReference type="Gene3D" id="3.30.565.10">
    <property type="entry name" value="Histidine kinase-like ATPase, C-terminal domain"/>
    <property type="match status" value="1"/>
</dbReference>
<dbReference type="InterPro" id="IPR036890">
    <property type="entry name" value="HATPase_C_sf"/>
</dbReference>
<feature type="transmembrane region" description="Helical" evidence="9">
    <location>
        <begin position="131"/>
        <end position="154"/>
    </location>
</feature>
<keyword evidence="9" id="KW-0812">Transmembrane</keyword>
<evidence type="ECO:0000256" key="3">
    <source>
        <dbReference type="ARBA" id="ARBA00022553"/>
    </source>
</evidence>
<keyword evidence="6 11" id="KW-0418">Kinase</keyword>
<dbReference type="PANTHER" id="PTHR24421">
    <property type="entry name" value="NITRATE/NITRITE SENSOR PROTEIN NARX-RELATED"/>
    <property type="match status" value="1"/>
</dbReference>
<evidence type="ECO:0000313" key="12">
    <source>
        <dbReference type="Proteomes" id="UP001332243"/>
    </source>
</evidence>
<feature type="transmembrane region" description="Helical" evidence="9">
    <location>
        <begin position="56"/>
        <end position="78"/>
    </location>
</feature>
<evidence type="ECO:0000313" key="11">
    <source>
        <dbReference type="EMBL" id="MEE6259641.1"/>
    </source>
</evidence>
<evidence type="ECO:0000256" key="5">
    <source>
        <dbReference type="ARBA" id="ARBA00022741"/>
    </source>
</evidence>
<dbReference type="RefSeq" id="WP_331214768.1">
    <property type="nucleotide sequence ID" value="NZ_JAZGQK010000012.1"/>
</dbReference>
<accession>A0ABU7RTC6</accession>
<dbReference type="SMART" id="SM00387">
    <property type="entry name" value="HATPase_c"/>
    <property type="match status" value="1"/>
</dbReference>
<proteinExistence type="predicted"/>
<name>A0ABU7RTC6_9ACTN</name>
<feature type="transmembrane region" description="Helical" evidence="9">
    <location>
        <begin position="174"/>
        <end position="194"/>
    </location>
</feature>
<protein>
    <recommendedName>
        <fullName evidence="2">histidine kinase</fullName>
        <ecNumber evidence="2">2.7.13.3</ecNumber>
    </recommendedName>
</protein>
<dbReference type="PANTHER" id="PTHR24421:SF10">
    <property type="entry name" value="NITRATE_NITRITE SENSOR PROTEIN NARQ"/>
    <property type="match status" value="1"/>
</dbReference>
<gene>
    <name evidence="11" type="ORF">V1633_14230</name>
</gene>
<dbReference type="Pfam" id="PF07730">
    <property type="entry name" value="HisKA_3"/>
    <property type="match status" value="1"/>
</dbReference>
<keyword evidence="12" id="KW-1185">Reference proteome</keyword>
<dbReference type="Gene3D" id="1.20.5.1930">
    <property type="match status" value="1"/>
</dbReference>
<dbReference type="InterPro" id="IPR011712">
    <property type="entry name" value="Sig_transdc_His_kin_sub3_dim/P"/>
</dbReference>
<evidence type="ECO:0000256" key="7">
    <source>
        <dbReference type="ARBA" id="ARBA00022840"/>
    </source>
</evidence>
<keyword evidence="4" id="KW-0808">Transferase</keyword>
<dbReference type="InterPro" id="IPR025828">
    <property type="entry name" value="Put_sensor_dom"/>
</dbReference>
<dbReference type="EC" id="2.7.13.3" evidence="2"/>
<keyword evidence="3" id="KW-0597">Phosphoprotein</keyword>
<dbReference type="EMBL" id="JAZGQK010000012">
    <property type="protein sequence ID" value="MEE6259641.1"/>
    <property type="molecule type" value="Genomic_DNA"/>
</dbReference>
<evidence type="ECO:0000256" key="4">
    <source>
        <dbReference type="ARBA" id="ARBA00022679"/>
    </source>
</evidence>
<keyword evidence="9" id="KW-1133">Transmembrane helix</keyword>
<keyword evidence="9" id="KW-0472">Membrane</keyword>
<dbReference type="Pfam" id="PF02518">
    <property type="entry name" value="HATPase_c"/>
    <property type="match status" value="1"/>
</dbReference>
<dbReference type="GO" id="GO:0016301">
    <property type="term" value="F:kinase activity"/>
    <property type="evidence" value="ECO:0007669"/>
    <property type="project" value="UniProtKB-KW"/>
</dbReference>
<dbReference type="CDD" id="cd16917">
    <property type="entry name" value="HATPase_UhpB-NarQ-NarX-like"/>
    <property type="match status" value="1"/>
</dbReference>
<reference evidence="11 12" key="1">
    <citation type="submission" date="2024-01" db="EMBL/GenBank/DDBJ databases">
        <title>Genome insights into Plantactinospora sonchi sp. nov.</title>
        <authorList>
            <person name="Wang L."/>
        </authorList>
    </citation>
    <scope>NUCLEOTIDE SEQUENCE [LARGE SCALE GENOMIC DNA]</scope>
    <source>
        <strain evidence="11 12">NEAU-QY2</strain>
    </source>
</reference>
<sequence>MVPDSYVPTGPAARPYAARPAGLLRAALRAEGWYAAWRGTAHLAAGLPIAVLSAPALLVLPLFGLPTLGALLACVRLFTRWHRARFAECLGVTVPPRADRYAAPTWLGRVLAETRAATTWRQLCYHLGAAVLAPVSFLVCALGWAVGLCLTTVWAYAWTLPERNVLGLSPREPAILVALTGVGLVSCLTVRWLAAQLVALDTRAATALLGPSRAERLSRRVEALTASRDALVDAADAERRRIERDLHDGAQQRLTALAMNLGMLRQETAGVPESVHTEIVRAHEDAKLALAELRRLVRGLHPAVLDARGLDAALSGLAASAPVPVRLRVDLPDRPPPAIGAVAYFVVAEALTNAARHAGATGVVITAERRAARLHLEITDDGRGGARPGIGTGLHGLAQRVGSVDGTLDITSPLGGGTRITVELPCGS</sequence>